<protein>
    <recommendedName>
        <fullName evidence="2">YdbS-like PH domain-containing protein</fullName>
    </recommendedName>
</protein>
<dbReference type="RefSeq" id="WP_208107056.1">
    <property type="nucleotide sequence ID" value="NZ_JAHDUW010000002.1"/>
</dbReference>
<reference evidence="3 4" key="1">
    <citation type="submission" date="2019-03" db="EMBL/GenBank/DDBJ databases">
        <title>Genomic Encyclopedia of Type Strains, Phase IV (KMG-IV): sequencing the most valuable type-strain genomes for metagenomic binning, comparative biology and taxonomic classification.</title>
        <authorList>
            <person name="Goeker M."/>
        </authorList>
    </citation>
    <scope>NUCLEOTIDE SEQUENCE [LARGE SCALE GENOMIC DNA]</scope>
    <source>
        <strain evidence="3 4">DSM 13328</strain>
    </source>
</reference>
<keyword evidence="4" id="KW-1185">Reference proteome</keyword>
<evidence type="ECO:0000313" key="4">
    <source>
        <dbReference type="Proteomes" id="UP000294855"/>
    </source>
</evidence>
<feature type="transmembrane region" description="Helical" evidence="1">
    <location>
        <begin position="45"/>
        <end position="73"/>
    </location>
</feature>
<evidence type="ECO:0000256" key="1">
    <source>
        <dbReference type="SAM" id="Phobius"/>
    </source>
</evidence>
<evidence type="ECO:0000313" key="3">
    <source>
        <dbReference type="EMBL" id="TDQ69449.1"/>
    </source>
</evidence>
<feature type="transmembrane region" description="Helical" evidence="1">
    <location>
        <begin position="18"/>
        <end position="39"/>
    </location>
</feature>
<sequence length="212" mass="23608">MIPFKEDFKPSPQYKPYLAIYTIAVTAVLYVFTFGWLIFPAATIFTSYVTTSVAITVFVIILLLVVAFVLVWVRLYYKSIVYHLNDTEMTWRRGVWFRKTGIVPYNRITNVDISQGPVMRIFKISNLQIQTAGNSGGKAGSEISIIGMEDAEPLRAFIMDFVRGVPPVTAVTGGEDSTVSSASQTVSASSNDMSALISEVKTIRQLLEEQKK</sequence>
<keyword evidence="1" id="KW-0472">Membrane</keyword>
<dbReference type="AlphaFoldDB" id="A0A484F5C8"/>
<dbReference type="PANTHER" id="PTHR34473:SF2">
    <property type="entry name" value="UPF0699 TRANSMEMBRANE PROTEIN YDBT"/>
    <property type="match status" value="1"/>
</dbReference>
<gene>
    <name evidence="3" type="ORF">C7391_0775</name>
</gene>
<keyword evidence="1" id="KW-0812">Transmembrane</keyword>
<dbReference type="InterPro" id="IPR005182">
    <property type="entry name" value="YdbS-like_PH"/>
</dbReference>
<name>A0A484F5C8_9EURY</name>
<feature type="domain" description="YdbS-like PH" evidence="2">
    <location>
        <begin position="77"/>
        <end position="158"/>
    </location>
</feature>
<dbReference type="EMBL" id="SNYS01000007">
    <property type="protein sequence ID" value="TDQ69449.1"/>
    <property type="molecule type" value="Genomic_DNA"/>
</dbReference>
<comment type="caution">
    <text evidence="3">The sequence shown here is derived from an EMBL/GenBank/DDBJ whole genome shotgun (WGS) entry which is preliminary data.</text>
</comment>
<proteinExistence type="predicted"/>
<dbReference type="PANTHER" id="PTHR34473">
    <property type="entry name" value="UPF0699 TRANSMEMBRANE PROTEIN YDBS"/>
    <property type="match status" value="1"/>
</dbReference>
<evidence type="ECO:0000259" key="2">
    <source>
        <dbReference type="Pfam" id="PF03703"/>
    </source>
</evidence>
<dbReference type="OrthoDB" id="301911at2157"/>
<dbReference type="Pfam" id="PF03703">
    <property type="entry name" value="bPH_2"/>
    <property type="match status" value="1"/>
</dbReference>
<dbReference type="Proteomes" id="UP000294855">
    <property type="component" value="Unassembled WGS sequence"/>
</dbReference>
<accession>A0A484F5C8</accession>
<organism evidence="3 4">
    <name type="scientific">Methanimicrococcus blatticola</name>
    <dbReference type="NCBI Taxonomy" id="91560"/>
    <lineage>
        <taxon>Archaea</taxon>
        <taxon>Methanobacteriati</taxon>
        <taxon>Methanobacteriota</taxon>
        <taxon>Stenosarchaea group</taxon>
        <taxon>Methanomicrobia</taxon>
        <taxon>Methanosarcinales</taxon>
        <taxon>Methanosarcinaceae</taxon>
        <taxon>Methanimicrococcus</taxon>
    </lineage>
</organism>
<keyword evidence="1" id="KW-1133">Transmembrane helix</keyword>